<evidence type="ECO:0000313" key="2">
    <source>
        <dbReference type="Proteomes" id="UP000565262"/>
    </source>
</evidence>
<organism evidence="1 2">
    <name type="scientific">Oceanospirillum sediminis</name>
    <dbReference type="NCBI Taxonomy" id="2760088"/>
    <lineage>
        <taxon>Bacteria</taxon>
        <taxon>Pseudomonadati</taxon>
        <taxon>Pseudomonadota</taxon>
        <taxon>Gammaproteobacteria</taxon>
        <taxon>Oceanospirillales</taxon>
        <taxon>Oceanospirillaceae</taxon>
        <taxon>Oceanospirillum</taxon>
    </lineage>
</organism>
<dbReference type="AlphaFoldDB" id="A0A839IYS9"/>
<comment type="caution">
    <text evidence="1">The sequence shown here is derived from an EMBL/GenBank/DDBJ whole genome shotgun (WGS) entry which is preliminary data.</text>
</comment>
<name>A0A839IYS9_9GAMM</name>
<dbReference type="Proteomes" id="UP000565262">
    <property type="component" value="Unassembled WGS sequence"/>
</dbReference>
<feature type="non-terminal residue" evidence="1">
    <location>
        <position position="114"/>
    </location>
</feature>
<gene>
    <name evidence="1" type="ORF">H4O21_24810</name>
</gene>
<dbReference type="EMBL" id="JACJFM010000255">
    <property type="protein sequence ID" value="MBB1489830.1"/>
    <property type="molecule type" value="Genomic_DNA"/>
</dbReference>
<reference evidence="1 2" key="1">
    <citation type="submission" date="2020-08" db="EMBL/GenBank/DDBJ databases">
        <title>Oceanospirillum sp. nov. isolated from marine sediment.</title>
        <authorList>
            <person name="Ji X."/>
        </authorList>
    </citation>
    <scope>NUCLEOTIDE SEQUENCE [LARGE SCALE GENOMIC DNA]</scope>
    <source>
        <strain evidence="1 2">D5</strain>
    </source>
</reference>
<protein>
    <submittedName>
        <fullName evidence="1">Uncharacterized protein</fullName>
    </submittedName>
</protein>
<sequence length="114" mass="12580">EIYVAPDNFTIETIDETCQGKNGQIKIDTKFRHNYNVTIGGTEYTFNELLNLPNLDPGTYDVCIGITNTTYQYCVSLKIEASDLLTGKFVSGKQGAVAVEIETGTAPYKVFVNN</sequence>
<evidence type="ECO:0000313" key="1">
    <source>
        <dbReference type="EMBL" id="MBB1489830.1"/>
    </source>
</evidence>
<proteinExistence type="predicted"/>
<keyword evidence="2" id="KW-1185">Reference proteome</keyword>
<feature type="non-terminal residue" evidence="1">
    <location>
        <position position="1"/>
    </location>
</feature>
<accession>A0A839IYS9</accession>